<evidence type="ECO:0000313" key="2">
    <source>
        <dbReference type="EMBL" id="CAA9277532.1"/>
    </source>
</evidence>
<accession>A0A6J4JE28</accession>
<evidence type="ECO:0000256" key="1">
    <source>
        <dbReference type="SAM" id="MobiDB-lite"/>
    </source>
</evidence>
<feature type="compositionally biased region" description="Basic residues" evidence="1">
    <location>
        <begin position="178"/>
        <end position="203"/>
    </location>
</feature>
<feature type="compositionally biased region" description="Basic residues" evidence="1">
    <location>
        <begin position="117"/>
        <end position="127"/>
    </location>
</feature>
<feature type="compositionally biased region" description="Low complexity" evidence="1">
    <location>
        <begin position="24"/>
        <end position="36"/>
    </location>
</feature>
<name>A0A6J4JE28_9PROT</name>
<feature type="compositionally biased region" description="Basic residues" evidence="1">
    <location>
        <begin position="37"/>
        <end position="49"/>
    </location>
</feature>
<feature type="non-terminal residue" evidence="2">
    <location>
        <position position="203"/>
    </location>
</feature>
<feature type="region of interest" description="Disordered" evidence="1">
    <location>
        <begin position="1"/>
        <end position="203"/>
    </location>
</feature>
<feature type="non-terminal residue" evidence="2">
    <location>
        <position position="1"/>
    </location>
</feature>
<feature type="compositionally biased region" description="Basic and acidic residues" evidence="1">
    <location>
        <begin position="131"/>
        <end position="146"/>
    </location>
</feature>
<sequence>ARPPHPPRRALPADRGGVPRFRAGRLPVAVRAAGRPVRPRRRGGHHRAAAGRAAPADPRADGGGGEPRRRRRQPRRRRGGEGREGRAHRTARRGQHPLRQQVPVPPLDAVRTVARPRAGHARHHRHGAAGGERRAAVEDLRRDDRGGQGAPRRPHHGLVRHGHHQPPDDREGEEERRRGHHARALPGRRARHPGPAQRIHRHG</sequence>
<feature type="compositionally biased region" description="Basic and acidic residues" evidence="1">
    <location>
        <begin position="165"/>
        <end position="177"/>
    </location>
</feature>
<feature type="compositionally biased region" description="Basic residues" evidence="1">
    <location>
        <begin position="152"/>
        <end position="164"/>
    </location>
</feature>
<reference evidence="2" key="1">
    <citation type="submission" date="2020-02" db="EMBL/GenBank/DDBJ databases">
        <authorList>
            <person name="Meier V. D."/>
        </authorList>
    </citation>
    <scope>NUCLEOTIDE SEQUENCE</scope>
    <source>
        <strain evidence="2">AVDCRST_MAG08</strain>
    </source>
</reference>
<dbReference type="EMBL" id="CADCTG010000267">
    <property type="protein sequence ID" value="CAA9277532.1"/>
    <property type="molecule type" value="Genomic_DNA"/>
</dbReference>
<dbReference type="AlphaFoldDB" id="A0A6J4JE28"/>
<protein>
    <submittedName>
        <fullName evidence="2">BUG/TctC family periplasmic protein</fullName>
    </submittedName>
</protein>
<feature type="compositionally biased region" description="Basic residues" evidence="1">
    <location>
        <begin position="68"/>
        <end position="78"/>
    </location>
</feature>
<gene>
    <name evidence="2" type="ORF">AVDCRST_MAG08-3542</name>
</gene>
<organism evidence="2">
    <name type="scientific">uncultured Acetobacteraceae bacterium</name>
    <dbReference type="NCBI Taxonomy" id="169975"/>
    <lineage>
        <taxon>Bacteria</taxon>
        <taxon>Pseudomonadati</taxon>
        <taxon>Pseudomonadota</taxon>
        <taxon>Alphaproteobacteria</taxon>
        <taxon>Acetobacterales</taxon>
        <taxon>Acetobacteraceae</taxon>
        <taxon>environmental samples</taxon>
    </lineage>
</organism>
<proteinExistence type="predicted"/>